<feature type="region of interest" description="Disordered" evidence="1">
    <location>
        <begin position="62"/>
        <end position="115"/>
    </location>
</feature>
<accession>F8GYQ2</accession>
<evidence type="ECO:0000313" key="3">
    <source>
        <dbReference type="Proteomes" id="UP000006798"/>
    </source>
</evidence>
<gene>
    <name evidence="2" type="ordered locus">CNE_BB2p01820</name>
</gene>
<protein>
    <submittedName>
        <fullName evidence="2">Uncharacterized protein</fullName>
    </submittedName>
</protein>
<keyword evidence="2" id="KW-0614">Plasmid</keyword>
<reference evidence="2 3" key="1">
    <citation type="journal article" date="2011" name="J. Bacteriol.">
        <title>Complete genome sequence of the type strain Cupriavidus necator N-1.</title>
        <authorList>
            <person name="Poehlein A."/>
            <person name="Kusian B."/>
            <person name="Friedrich B."/>
            <person name="Daniel R."/>
            <person name="Bowien B."/>
        </authorList>
    </citation>
    <scope>NUCLEOTIDE SEQUENCE [LARGE SCALE GENOMIC DNA]</scope>
    <source>
        <strain evidence="3">ATCC 43291 / DSM 13513 / CCUG 52238 / LMG 8453 / N-1</strain>
        <plasmid evidence="2 3">pBB2</plasmid>
    </source>
</reference>
<sequence>MGACPPMCCRRSCRNSGRTRVTIDHSALPAALKGIAAGAVQAIWQAANEAATGELATLRAEAPPAAIAAESESESESEPDAARRGLRPRRPVRRWPPSRRSWPRHPTCMTPCRRT</sequence>
<organism evidence="2 3">
    <name type="scientific">Cupriavidus necator (strain ATCC 43291 / DSM 13513 / CCUG 52238 / LMG 8453 / N-1)</name>
    <name type="common">Ralstonia eutropha</name>
    <dbReference type="NCBI Taxonomy" id="1042878"/>
    <lineage>
        <taxon>Bacteria</taxon>
        <taxon>Pseudomonadati</taxon>
        <taxon>Pseudomonadota</taxon>
        <taxon>Betaproteobacteria</taxon>
        <taxon>Burkholderiales</taxon>
        <taxon>Burkholderiaceae</taxon>
        <taxon>Cupriavidus</taxon>
    </lineage>
</organism>
<dbReference type="HOGENOM" id="CLU_2104936_0_0_4"/>
<evidence type="ECO:0000313" key="2">
    <source>
        <dbReference type="EMBL" id="AEI82993.1"/>
    </source>
</evidence>
<dbReference type="EMBL" id="CP002880">
    <property type="protein sequence ID" value="AEI82993.1"/>
    <property type="molecule type" value="Genomic_DNA"/>
</dbReference>
<dbReference type="AlphaFoldDB" id="F8GYQ2"/>
<dbReference type="Proteomes" id="UP000006798">
    <property type="component" value="Plasmid pBB2"/>
</dbReference>
<evidence type="ECO:0000256" key="1">
    <source>
        <dbReference type="SAM" id="MobiDB-lite"/>
    </source>
</evidence>
<geneLocation type="plasmid" evidence="2 3">
    <name>pBB2</name>
</geneLocation>
<feature type="compositionally biased region" description="Basic residues" evidence="1">
    <location>
        <begin position="84"/>
        <end position="103"/>
    </location>
</feature>
<dbReference type="KEGG" id="cnc:CNE_BB2p01820"/>
<name>F8GYQ2_CUPNN</name>
<proteinExistence type="predicted"/>